<evidence type="ECO:0000256" key="2">
    <source>
        <dbReference type="ARBA" id="ARBA00005466"/>
    </source>
</evidence>
<feature type="domain" description="FAD linked oxidase N-terminal" evidence="7">
    <location>
        <begin position="51"/>
        <end position="103"/>
    </location>
</feature>
<keyword evidence="5" id="KW-0560">Oxidoreductase</keyword>
<dbReference type="Proteomes" id="UP001465976">
    <property type="component" value="Unassembled WGS sequence"/>
</dbReference>
<evidence type="ECO:0000256" key="6">
    <source>
        <dbReference type="SAM" id="MobiDB-lite"/>
    </source>
</evidence>
<dbReference type="EMBL" id="JBAHYK010000352">
    <property type="protein sequence ID" value="KAL0574904.1"/>
    <property type="molecule type" value="Genomic_DNA"/>
</dbReference>
<organism evidence="9 10">
    <name type="scientific">Marasmius crinis-equi</name>
    <dbReference type="NCBI Taxonomy" id="585013"/>
    <lineage>
        <taxon>Eukaryota</taxon>
        <taxon>Fungi</taxon>
        <taxon>Dikarya</taxon>
        <taxon>Basidiomycota</taxon>
        <taxon>Agaricomycotina</taxon>
        <taxon>Agaricomycetes</taxon>
        <taxon>Agaricomycetidae</taxon>
        <taxon>Agaricales</taxon>
        <taxon>Marasmiineae</taxon>
        <taxon>Marasmiaceae</taxon>
        <taxon>Marasmius</taxon>
    </lineage>
</organism>
<evidence type="ECO:0000256" key="4">
    <source>
        <dbReference type="ARBA" id="ARBA00022827"/>
    </source>
</evidence>
<keyword evidence="10" id="KW-1185">Reference proteome</keyword>
<feature type="compositionally biased region" description="Polar residues" evidence="6">
    <location>
        <begin position="193"/>
        <end position="203"/>
    </location>
</feature>
<evidence type="ECO:0000256" key="5">
    <source>
        <dbReference type="ARBA" id="ARBA00023002"/>
    </source>
</evidence>
<evidence type="ECO:0000259" key="8">
    <source>
        <dbReference type="Pfam" id="PF08031"/>
    </source>
</evidence>
<comment type="cofactor">
    <cofactor evidence="1">
        <name>FAD</name>
        <dbReference type="ChEBI" id="CHEBI:57692"/>
    </cofactor>
</comment>
<dbReference type="Pfam" id="PF01565">
    <property type="entry name" value="FAD_binding_4"/>
    <property type="match status" value="1"/>
</dbReference>
<dbReference type="PANTHER" id="PTHR42973:SF39">
    <property type="entry name" value="FAD-BINDING PCMH-TYPE DOMAIN-CONTAINING PROTEIN"/>
    <property type="match status" value="1"/>
</dbReference>
<evidence type="ECO:0000313" key="10">
    <source>
        <dbReference type="Proteomes" id="UP001465976"/>
    </source>
</evidence>
<protein>
    <recommendedName>
        <fullName evidence="11">FAD-binding PCMH-type domain-containing protein</fullName>
    </recommendedName>
</protein>
<dbReference type="InterPro" id="IPR016167">
    <property type="entry name" value="FAD-bd_PCMH_sub1"/>
</dbReference>
<name>A0ABR3FHY0_9AGAR</name>
<sequence length="442" mass="47442">MSSEVSPQNSLSPDLVKELTALIKGHVYPRDDSNFFEYTAMFNGNVQSPAKAVTCPLDAEDVSKVVLFCRKHSFSLSVKAGGFGTAGWAVGGDIVIDLSRMVEVDIELPKEDGSYTGLRNIPTAHSKGKRPITDVDTKPSNSSPGKRRREEDNDLRNYDLASPSAAAFLRGESSSSDHSPHVIRRRISEHTYVSGSSSYTSEANGSTVRNGGNGNGTNGSGNSNGQSSSSSSSTVTSRASSSNGSSQTPRAPVTTNNSGAPINADPFGYLNGPTKDIPTMQSNFARPDAFNPPVQAWLFELAGGAIADYEDTCVPKTQREATFTVAALHQWDMGINDLRCITTAEEWIADTLKPVQTGGPLPSFLGRHESPTRTIACFGKNWDRLKELKGKYDPANVFRNSLWPLGADGEIVEPQTHEPLTPDEAGTSFDHLVDVKGKGKDV</sequence>
<evidence type="ECO:0000259" key="7">
    <source>
        <dbReference type="Pfam" id="PF01565"/>
    </source>
</evidence>
<dbReference type="InterPro" id="IPR006094">
    <property type="entry name" value="Oxid_FAD_bind_N"/>
</dbReference>
<gene>
    <name evidence="9" type="ORF">V5O48_007048</name>
</gene>
<dbReference type="Gene3D" id="3.40.462.20">
    <property type="match status" value="1"/>
</dbReference>
<feature type="region of interest" description="Disordered" evidence="6">
    <location>
        <begin position="193"/>
        <end position="275"/>
    </location>
</feature>
<dbReference type="InterPro" id="IPR016169">
    <property type="entry name" value="FAD-bd_PCMH_sub2"/>
</dbReference>
<evidence type="ECO:0000313" key="9">
    <source>
        <dbReference type="EMBL" id="KAL0574904.1"/>
    </source>
</evidence>
<dbReference type="Gene3D" id="3.30.43.10">
    <property type="entry name" value="Uridine Diphospho-n-acetylenolpyruvylglucosamine Reductase, domain 2"/>
    <property type="match status" value="1"/>
</dbReference>
<feature type="region of interest" description="Disordered" evidence="6">
    <location>
        <begin position="113"/>
        <end position="157"/>
    </location>
</feature>
<dbReference type="InterPro" id="IPR012951">
    <property type="entry name" value="BBE"/>
</dbReference>
<dbReference type="PANTHER" id="PTHR42973">
    <property type="entry name" value="BINDING OXIDOREDUCTASE, PUTATIVE (AFU_ORTHOLOGUE AFUA_1G17690)-RELATED"/>
    <property type="match status" value="1"/>
</dbReference>
<accession>A0ABR3FHY0</accession>
<dbReference type="Pfam" id="PF08031">
    <property type="entry name" value="BBE"/>
    <property type="match status" value="1"/>
</dbReference>
<feature type="compositionally biased region" description="Low complexity" evidence="6">
    <location>
        <begin position="220"/>
        <end position="248"/>
    </location>
</feature>
<keyword evidence="4" id="KW-0274">FAD</keyword>
<evidence type="ECO:0000256" key="3">
    <source>
        <dbReference type="ARBA" id="ARBA00022630"/>
    </source>
</evidence>
<dbReference type="InterPro" id="IPR050416">
    <property type="entry name" value="FAD-linked_Oxidoreductase"/>
</dbReference>
<dbReference type="Gene3D" id="3.30.465.10">
    <property type="match status" value="1"/>
</dbReference>
<comment type="similarity">
    <text evidence="2">Belongs to the oxygen-dependent FAD-linked oxidoreductase family.</text>
</comment>
<keyword evidence="3" id="KW-0285">Flavoprotein</keyword>
<evidence type="ECO:0008006" key="11">
    <source>
        <dbReference type="Google" id="ProtNLM"/>
    </source>
</evidence>
<feature type="domain" description="Berberine/berberine-like" evidence="8">
    <location>
        <begin position="375"/>
        <end position="401"/>
    </location>
</feature>
<feature type="compositionally biased region" description="Basic and acidic residues" evidence="6">
    <location>
        <begin position="148"/>
        <end position="157"/>
    </location>
</feature>
<comment type="caution">
    <text evidence="9">The sequence shown here is derived from an EMBL/GenBank/DDBJ whole genome shotgun (WGS) entry which is preliminary data.</text>
</comment>
<reference evidence="9 10" key="1">
    <citation type="submission" date="2024-02" db="EMBL/GenBank/DDBJ databases">
        <title>A draft genome for the cacao thread blight pathogen Marasmius crinis-equi.</title>
        <authorList>
            <person name="Cohen S.P."/>
            <person name="Baruah I.K."/>
            <person name="Amoako-Attah I."/>
            <person name="Bukari Y."/>
            <person name="Meinhardt L.W."/>
            <person name="Bailey B.A."/>
        </authorList>
    </citation>
    <scope>NUCLEOTIDE SEQUENCE [LARGE SCALE GENOMIC DNA]</scope>
    <source>
        <strain evidence="9 10">GH-76</strain>
    </source>
</reference>
<dbReference type="SUPFAM" id="SSF56176">
    <property type="entry name" value="FAD-binding/transporter-associated domain-like"/>
    <property type="match status" value="1"/>
</dbReference>
<dbReference type="InterPro" id="IPR036318">
    <property type="entry name" value="FAD-bd_PCMH-like_sf"/>
</dbReference>
<proteinExistence type="inferred from homology"/>
<evidence type="ECO:0000256" key="1">
    <source>
        <dbReference type="ARBA" id="ARBA00001974"/>
    </source>
</evidence>